<dbReference type="GO" id="GO:0015035">
    <property type="term" value="F:protein-disulfide reductase activity"/>
    <property type="evidence" value="ECO:0007669"/>
    <property type="project" value="InterPro"/>
</dbReference>
<evidence type="ECO:0000313" key="1">
    <source>
        <dbReference type="EMBL" id="RZO75108.1"/>
    </source>
</evidence>
<dbReference type="InterPro" id="IPR044691">
    <property type="entry name" value="DCC1_Trx"/>
</dbReference>
<proteinExistence type="predicted"/>
<comment type="caution">
    <text evidence="1">The sequence shown here is derived from an EMBL/GenBank/DDBJ whole genome shotgun (WGS) entry which is preliminary data.</text>
</comment>
<protein>
    <submittedName>
        <fullName evidence="1">DUF393 domain-containing protein</fullName>
    </submittedName>
</protein>
<reference evidence="1 2" key="1">
    <citation type="submission" date="2019-02" db="EMBL/GenBank/DDBJ databases">
        <title>Prokaryotic population dynamics and viral predation in marine succession experiment using metagenomics: the confinement effect.</title>
        <authorList>
            <person name="Haro-Moreno J.M."/>
            <person name="Rodriguez-Valera F."/>
            <person name="Lopez-Perez M."/>
        </authorList>
    </citation>
    <scope>NUCLEOTIDE SEQUENCE [LARGE SCALE GENOMIC DNA]</scope>
    <source>
        <strain evidence="1">MED-G157</strain>
    </source>
</reference>
<dbReference type="AlphaFoldDB" id="A0A520RY17"/>
<dbReference type="Pfam" id="PF04134">
    <property type="entry name" value="DCC1-like"/>
    <property type="match status" value="1"/>
</dbReference>
<sequence length="124" mass="14657">MITVYYDGKCGLCSKEIEHYRRSADEGRFIWQDITESVEGLKECNVSLAQGLKLLHAKDHEGRMYTGVDAFILIWSNMHYWKILAKITSLPIFYQATSTLYRIFAEWRFKRLEHCKLAERMETL</sequence>
<dbReference type="PANTHER" id="PTHR34290:SF2">
    <property type="entry name" value="OS04G0668800 PROTEIN"/>
    <property type="match status" value="1"/>
</dbReference>
<dbReference type="Proteomes" id="UP000316199">
    <property type="component" value="Unassembled WGS sequence"/>
</dbReference>
<organism evidence="1 2">
    <name type="scientific">OM182 bacterium</name>
    <dbReference type="NCBI Taxonomy" id="2510334"/>
    <lineage>
        <taxon>Bacteria</taxon>
        <taxon>Pseudomonadati</taxon>
        <taxon>Pseudomonadota</taxon>
        <taxon>Gammaproteobacteria</taxon>
        <taxon>OMG group</taxon>
        <taxon>OM182 clade</taxon>
    </lineage>
</organism>
<dbReference type="PANTHER" id="PTHR34290">
    <property type="entry name" value="SI:CH73-390P7.2"/>
    <property type="match status" value="1"/>
</dbReference>
<accession>A0A520RY17</accession>
<dbReference type="EMBL" id="SHAG01000048">
    <property type="protein sequence ID" value="RZO75108.1"/>
    <property type="molecule type" value="Genomic_DNA"/>
</dbReference>
<dbReference type="InterPro" id="IPR007263">
    <property type="entry name" value="DCC1-like"/>
</dbReference>
<name>A0A520RY17_9GAMM</name>
<gene>
    <name evidence="1" type="ORF">EVA68_07820</name>
</gene>
<evidence type="ECO:0000313" key="2">
    <source>
        <dbReference type="Proteomes" id="UP000316199"/>
    </source>
</evidence>